<dbReference type="Proteomes" id="UP000515123">
    <property type="component" value="Linkage group 15"/>
</dbReference>
<evidence type="ECO:0000313" key="3">
    <source>
        <dbReference type="Proteomes" id="UP000515123"/>
    </source>
</evidence>
<dbReference type="Pfam" id="PF04484">
    <property type="entry name" value="QWRF"/>
    <property type="match status" value="1"/>
</dbReference>
<dbReference type="GO" id="GO:0051225">
    <property type="term" value="P:spindle assembly"/>
    <property type="evidence" value="ECO:0007669"/>
    <property type="project" value="TreeGrafter"/>
</dbReference>
<comment type="similarity">
    <text evidence="1">Belongs to the QWRF family.</text>
</comment>
<name>A0A6P5G896_ANACO</name>
<evidence type="ECO:0000313" key="4">
    <source>
        <dbReference type="RefSeq" id="XP_020104524.1"/>
    </source>
</evidence>
<feature type="region of interest" description="Disordered" evidence="2">
    <location>
        <begin position="179"/>
        <end position="203"/>
    </location>
</feature>
<dbReference type="GO" id="GO:0005880">
    <property type="term" value="C:nuclear microtubule"/>
    <property type="evidence" value="ECO:0007669"/>
    <property type="project" value="TreeGrafter"/>
</dbReference>
<sequence>MVAAAAGVNPQRPPLIPSEKDNAGAAALPNARRRSAKEVTSRYLSSSSSSSSLTSTSTSTSTSYSSSSSSTFTTTSTSRRFPSPLAAARPSPLARSLDCSLDRKDSILATVHLLQRSMVLDDPTRRASFDAAELSASSDTESVSSGSNSDLATPARSKAPPRGIIVPARFWQETNSRLRRLPEPGTPLPTKPGLASPPGNRMPSPARGMTSPLRARGGSVPVIQLANAPSIISFAVEVRRAKRGENRIEEAHALRLLDNRHLQWRYANARADAVLLAQRLATEKNLYNARISISELRNSITAKRIKLQHLRQCIKLSTVLKGQINYLEEWSLLDRDHSSSLSGAIEALKASTLRLPVVGGAKADVQDMKESVGSVVDVMHTMGSSIYSLLSKVEGTSSLASELAKVAAQELTLLDQLRDVLSTVAVMHVRQCSLQGHLLQLK</sequence>
<dbReference type="PANTHER" id="PTHR31807">
    <property type="entry name" value="AUGMIN FAMILY MEMBER"/>
    <property type="match status" value="1"/>
</dbReference>
<organism evidence="3 4">
    <name type="scientific">Ananas comosus</name>
    <name type="common">Pineapple</name>
    <name type="synonym">Ananas ananas</name>
    <dbReference type="NCBI Taxonomy" id="4615"/>
    <lineage>
        <taxon>Eukaryota</taxon>
        <taxon>Viridiplantae</taxon>
        <taxon>Streptophyta</taxon>
        <taxon>Embryophyta</taxon>
        <taxon>Tracheophyta</taxon>
        <taxon>Spermatophyta</taxon>
        <taxon>Magnoliopsida</taxon>
        <taxon>Liliopsida</taxon>
        <taxon>Poales</taxon>
        <taxon>Bromeliaceae</taxon>
        <taxon>Bromelioideae</taxon>
        <taxon>Ananas</taxon>
    </lineage>
</organism>
<feature type="region of interest" description="Disordered" evidence="2">
    <location>
        <begin position="1"/>
        <end position="94"/>
    </location>
</feature>
<dbReference type="InterPro" id="IPR007573">
    <property type="entry name" value="QWRF"/>
</dbReference>
<keyword evidence="3" id="KW-1185">Reference proteome</keyword>
<reference evidence="4" key="2">
    <citation type="submission" date="2025-08" db="UniProtKB">
        <authorList>
            <consortium name="RefSeq"/>
        </authorList>
    </citation>
    <scope>IDENTIFICATION</scope>
    <source>
        <tissue evidence="4">Leaf</tissue>
    </source>
</reference>
<dbReference type="GeneID" id="109721364"/>
<proteinExistence type="inferred from homology"/>
<dbReference type="GO" id="GO:0008017">
    <property type="term" value="F:microtubule binding"/>
    <property type="evidence" value="ECO:0007669"/>
    <property type="project" value="TreeGrafter"/>
</dbReference>
<feature type="region of interest" description="Disordered" evidence="2">
    <location>
        <begin position="131"/>
        <end position="159"/>
    </location>
</feature>
<feature type="compositionally biased region" description="Low complexity" evidence="2">
    <location>
        <begin position="41"/>
        <end position="94"/>
    </location>
</feature>
<accession>A0A6P5G896</accession>
<dbReference type="PANTHER" id="PTHR31807:SF2">
    <property type="entry name" value="PROTEIN SNOWY COTYLEDON 3"/>
    <property type="match status" value="1"/>
</dbReference>
<dbReference type="GO" id="GO:0005737">
    <property type="term" value="C:cytoplasm"/>
    <property type="evidence" value="ECO:0007669"/>
    <property type="project" value="TreeGrafter"/>
</dbReference>
<evidence type="ECO:0000256" key="2">
    <source>
        <dbReference type="SAM" id="MobiDB-lite"/>
    </source>
</evidence>
<reference evidence="3" key="1">
    <citation type="journal article" date="2015" name="Nat. Genet.">
        <title>The pineapple genome and the evolution of CAM photosynthesis.</title>
        <authorList>
            <person name="Ming R."/>
            <person name="VanBuren R."/>
            <person name="Wai C.M."/>
            <person name="Tang H."/>
            <person name="Schatz M.C."/>
            <person name="Bowers J.E."/>
            <person name="Lyons E."/>
            <person name="Wang M.L."/>
            <person name="Chen J."/>
            <person name="Biggers E."/>
            <person name="Zhang J."/>
            <person name="Huang L."/>
            <person name="Zhang L."/>
            <person name="Miao W."/>
            <person name="Zhang J."/>
            <person name="Ye Z."/>
            <person name="Miao C."/>
            <person name="Lin Z."/>
            <person name="Wang H."/>
            <person name="Zhou H."/>
            <person name="Yim W.C."/>
            <person name="Priest H.D."/>
            <person name="Zheng C."/>
            <person name="Woodhouse M."/>
            <person name="Edger P.P."/>
            <person name="Guyot R."/>
            <person name="Guo H.B."/>
            <person name="Guo H."/>
            <person name="Zheng G."/>
            <person name="Singh R."/>
            <person name="Sharma A."/>
            <person name="Min X."/>
            <person name="Zheng Y."/>
            <person name="Lee H."/>
            <person name="Gurtowski J."/>
            <person name="Sedlazeck F.J."/>
            <person name="Harkess A."/>
            <person name="McKain M.R."/>
            <person name="Liao Z."/>
            <person name="Fang J."/>
            <person name="Liu J."/>
            <person name="Zhang X."/>
            <person name="Zhang Q."/>
            <person name="Hu W."/>
            <person name="Qin Y."/>
            <person name="Wang K."/>
            <person name="Chen L.Y."/>
            <person name="Shirley N."/>
            <person name="Lin Y.R."/>
            <person name="Liu L.Y."/>
            <person name="Hernandez A.G."/>
            <person name="Wright C.L."/>
            <person name="Bulone V."/>
            <person name="Tuskan G.A."/>
            <person name="Heath K."/>
            <person name="Zee F."/>
            <person name="Moore P.H."/>
            <person name="Sunkar R."/>
            <person name="Leebens-Mack J.H."/>
            <person name="Mockler T."/>
            <person name="Bennetzen J.L."/>
            <person name="Freeling M."/>
            <person name="Sankoff D."/>
            <person name="Paterson A.H."/>
            <person name="Zhu X."/>
            <person name="Yang X."/>
            <person name="Smith J.A."/>
            <person name="Cushman J.C."/>
            <person name="Paull R.E."/>
            <person name="Yu Q."/>
        </authorList>
    </citation>
    <scope>NUCLEOTIDE SEQUENCE [LARGE SCALE GENOMIC DNA]</scope>
    <source>
        <strain evidence="3">cv. F153</strain>
    </source>
</reference>
<feature type="compositionally biased region" description="Polar residues" evidence="2">
    <location>
        <begin position="135"/>
        <end position="151"/>
    </location>
</feature>
<protein>
    <submittedName>
        <fullName evidence="4">LOW QUALITY PROTEIN: QWRF motif-containing protein 2-like</fullName>
    </submittedName>
</protein>
<dbReference type="OrthoDB" id="1924320at2759"/>
<gene>
    <name evidence="4" type="primary">LOC109721364</name>
</gene>
<dbReference type="RefSeq" id="XP_020104524.1">
    <property type="nucleotide sequence ID" value="XM_020248935.1"/>
</dbReference>
<dbReference type="AlphaFoldDB" id="A0A6P5G896"/>
<evidence type="ECO:0000256" key="1">
    <source>
        <dbReference type="ARBA" id="ARBA00010016"/>
    </source>
</evidence>